<evidence type="ECO:0000256" key="1">
    <source>
        <dbReference type="SAM" id="MobiDB-lite"/>
    </source>
</evidence>
<keyword evidence="2" id="KW-0472">Membrane</keyword>
<dbReference type="AlphaFoldDB" id="A0A176VVS7"/>
<feature type="compositionally biased region" description="Gly residues" evidence="1">
    <location>
        <begin position="36"/>
        <end position="45"/>
    </location>
</feature>
<sequence length="459" mass="47428">MACPSTDTKSRCSAFGSPSVDTAAHLSAGEERSGDDGGGQGGGSLRGSPLCLPWLGWVGGVPKAERERARGLKQHRRKKSEGDGGTVGAAAGCGLIDGQDVGAIKNTRRHAGSVRSPSVLLRRSKGVQQLSWLKSEFNGPLPVRGLQSKANVRGFSRNSETIASSSGAVNESSSPESSHASGGDDGDRKFAWLETLGKTALPVAILAVGILLRTRPSLALASNALQEAAVGPARKQLLASAWTGLAAGCLHTLTGPDHLAALAPLSIGRSKLESAAVGALWGCGHDAGQVLFGIVFLLLKDKLHLDLIRTWASRVVGLTLITIGGIGIMESQEMHVALVDGGGDDNIAQSETRVKPRRNVATFATGVVHGLQPDALLMVLPALALPSRVLGAAYLGMFLVGTVIAMGSYTFFIASCSQALQKKVPGITKNLTFGSSCIAILLGSVFILGEFLGMSLFGG</sequence>
<reference evidence="3" key="1">
    <citation type="submission" date="2016-03" db="EMBL/GenBank/DDBJ databases">
        <title>Mechanisms controlling the formation of the plant cell surface in tip-growing cells are functionally conserved among land plants.</title>
        <authorList>
            <person name="Honkanen S."/>
            <person name="Jones V.A."/>
            <person name="Morieri G."/>
            <person name="Champion C."/>
            <person name="Hetherington A.J."/>
            <person name="Kelly S."/>
            <person name="Saint-Marcoux D."/>
            <person name="Proust H."/>
            <person name="Prescott H."/>
            <person name="Dolan L."/>
        </authorList>
    </citation>
    <scope>NUCLEOTIDE SEQUENCE [LARGE SCALE GENOMIC DNA]</scope>
    <source>
        <tissue evidence="3">Whole gametophyte</tissue>
    </source>
</reference>
<evidence type="ECO:0000256" key="2">
    <source>
        <dbReference type="SAM" id="Phobius"/>
    </source>
</evidence>
<dbReference type="Proteomes" id="UP000077202">
    <property type="component" value="Unassembled WGS sequence"/>
</dbReference>
<keyword evidence="2" id="KW-1133">Transmembrane helix</keyword>
<keyword evidence="4" id="KW-1185">Reference proteome</keyword>
<comment type="caution">
    <text evidence="3">The sequence shown here is derived from an EMBL/GenBank/DDBJ whole genome shotgun (WGS) entry which is preliminary data.</text>
</comment>
<feature type="transmembrane region" description="Helical" evidence="2">
    <location>
        <begin position="389"/>
        <end position="412"/>
    </location>
</feature>
<feature type="region of interest" description="Disordered" evidence="1">
    <location>
        <begin position="1"/>
        <end position="51"/>
    </location>
</feature>
<feature type="transmembrane region" description="Helical" evidence="2">
    <location>
        <begin position="279"/>
        <end position="299"/>
    </location>
</feature>
<proteinExistence type="predicted"/>
<dbReference type="EMBL" id="LVLJ01002698">
    <property type="protein sequence ID" value="OAE23976.1"/>
    <property type="molecule type" value="Genomic_DNA"/>
</dbReference>
<keyword evidence="2" id="KW-0812">Transmembrane</keyword>
<feature type="region of interest" description="Disordered" evidence="1">
    <location>
        <begin position="65"/>
        <end position="92"/>
    </location>
</feature>
<feature type="transmembrane region" description="Helical" evidence="2">
    <location>
        <begin position="311"/>
        <end position="329"/>
    </location>
</feature>
<dbReference type="PANTHER" id="PTHR33876:SF4">
    <property type="entry name" value="CHLOROPLAST PROTEIN FOR GROWTH AND FERTILITY 2"/>
    <property type="match status" value="1"/>
</dbReference>
<protein>
    <submittedName>
        <fullName evidence="3">Uncharacterized protein</fullName>
    </submittedName>
</protein>
<dbReference type="InterPro" id="IPR052776">
    <property type="entry name" value="Chloro_ReproSupport/MetalTrans"/>
</dbReference>
<feature type="compositionally biased region" description="Low complexity" evidence="1">
    <location>
        <begin position="163"/>
        <end position="181"/>
    </location>
</feature>
<accession>A0A176VVS7</accession>
<evidence type="ECO:0000313" key="3">
    <source>
        <dbReference type="EMBL" id="OAE23976.1"/>
    </source>
</evidence>
<feature type="transmembrane region" description="Helical" evidence="2">
    <location>
        <begin position="433"/>
        <end position="457"/>
    </location>
</feature>
<name>A0A176VVS7_MARPO</name>
<organism evidence="3 4">
    <name type="scientific">Marchantia polymorpha subsp. ruderalis</name>
    <dbReference type="NCBI Taxonomy" id="1480154"/>
    <lineage>
        <taxon>Eukaryota</taxon>
        <taxon>Viridiplantae</taxon>
        <taxon>Streptophyta</taxon>
        <taxon>Embryophyta</taxon>
        <taxon>Marchantiophyta</taxon>
        <taxon>Marchantiopsida</taxon>
        <taxon>Marchantiidae</taxon>
        <taxon>Marchantiales</taxon>
        <taxon>Marchantiaceae</taxon>
        <taxon>Marchantia</taxon>
    </lineage>
</organism>
<feature type="region of interest" description="Disordered" evidence="1">
    <location>
        <begin position="161"/>
        <end position="185"/>
    </location>
</feature>
<gene>
    <name evidence="3" type="ORF">AXG93_4625s1020</name>
</gene>
<dbReference type="PANTHER" id="PTHR33876">
    <property type="entry name" value="UNNAMED PRODUCT"/>
    <property type="match status" value="1"/>
</dbReference>
<evidence type="ECO:0000313" key="4">
    <source>
        <dbReference type="Proteomes" id="UP000077202"/>
    </source>
</evidence>